<proteinExistence type="predicted"/>
<feature type="region of interest" description="Disordered" evidence="1">
    <location>
        <begin position="1"/>
        <end position="107"/>
    </location>
</feature>
<protein>
    <submittedName>
        <fullName evidence="2">Uncharacterized protein</fullName>
    </submittedName>
</protein>
<evidence type="ECO:0000256" key="1">
    <source>
        <dbReference type="SAM" id="MobiDB-lite"/>
    </source>
</evidence>
<organism evidence="2 3">
    <name type="scientific">Prorocentrum cordatum</name>
    <dbReference type="NCBI Taxonomy" id="2364126"/>
    <lineage>
        <taxon>Eukaryota</taxon>
        <taxon>Sar</taxon>
        <taxon>Alveolata</taxon>
        <taxon>Dinophyceae</taxon>
        <taxon>Prorocentrales</taxon>
        <taxon>Prorocentraceae</taxon>
        <taxon>Prorocentrum</taxon>
    </lineage>
</organism>
<feature type="compositionally biased region" description="Acidic residues" evidence="1">
    <location>
        <begin position="50"/>
        <end position="64"/>
    </location>
</feature>
<evidence type="ECO:0000313" key="3">
    <source>
        <dbReference type="Proteomes" id="UP001189429"/>
    </source>
</evidence>
<evidence type="ECO:0000313" key="2">
    <source>
        <dbReference type="EMBL" id="CAK0839226.1"/>
    </source>
</evidence>
<comment type="caution">
    <text evidence="2">The sequence shown here is derived from an EMBL/GenBank/DDBJ whole genome shotgun (WGS) entry which is preliminary data.</text>
</comment>
<gene>
    <name evidence="2" type="ORF">PCOR1329_LOCUS34958</name>
</gene>
<keyword evidence="3" id="KW-1185">Reference proteome</keyword>
<name>A0ABN9T2M7_9DINO</name>
<reference evidence="2" key="1">
    <citation type="submission" date="2023-10" db="EMBL/GenBank/DDBJ databases">
        <authorList>
            <person name="Chen Y."/>
            <person name="Shah S."/>
            <person name="Dougan E. K."/>
            <person name="Thang M."/>
            <person name="Chan C."/>
        </authorList>
    </citation>
    <scope>NUCLEOTIDE SEQUENCE [LARGE SCALE GENOMIC DNA]</scope>
</reference>
<sequence length="354" mass="38168">MASAASAAKGRRPTVLSEPDMAKLRKLLAEGDKEAATQMLDEASAQEKGGDEEEDVEKDEDAELEQGRRKLEDMGLEGAAASDGAAAPADAGARGRKPAGSGAKKATEKATEALEAIKGLKQEVASMKYAAALTEEREMKTLITLIPTKRIKAKEFWEQSKDVEKAILSNGPLKDKVVQAFANQAKNEKKIFVRVKAGYQKKEVEQALPEVVGRFNLRVNFTVLENKAAAGKTCSIAFSAVKAALGFEKLTNKEVETIWPREPLSPQWSLATKDDGIVLVTGSTITTPTGSKHEVTFKHVIAIQGYSIDGAAVESQFQDFLRPHADVVPFLVVTRVAPEEAALAAAPKRARIEK</sequence>
<dbReference type="Proteomes" id="UP001189429">
    <property type="component" value="Unassembled WGS sequence"/>
</dbReference>
<dbReference type="EMBL" id="CAUYUJ010014279">
    <property type="protein sequence ID" value="CAK0839226.1"/>
    <property type="molecule type" value="Genomic_DNA"/>
</dbReference>
<feature type="compositionally biased region" description="Basic and acidic residues" evidence="1">
    <location>
        <begin position="20"/>
        <end position="35"/>
    </location>
</feature>
<feature type="compositionally biased region" description="Low complexity" evidence="1">
    <location>
        <begin position="78"/>
        <end position="104"/>
    </location>
</feature>
<accession>A0ABN9T2M7</accession>